<feature type="region of interest" description="Disordered" evidence="4">
    <location>
        <begin position="371"/>
        <end position="391"/>
    </location>
</feature>
<feature type="coiled-coil region" evidence="3">
    <location>
        <begin position="115"/>
        <end position="142"/>
    </location>
</feature>
<dbReference type="EMBL" id="CP047045">
    <property type="protein sequence ID" value="QGZ93564.1"/>
    <property type="molecule type" value="Genomic_DNA"/>
</dbReference>
<evidence type="ECO:0000256" key="3">
    <source>
        <dbReference type="SAM" id="Coils"/>
    </source>
</evidence>
<feature type="domain" description="Multidrug resistance protein MdtA-like barrel-sandwich hybrid" evidence="6">
    <location>
        <begin position="76"/>
        <end position="210"/>
    </location>
</feature>
<gene>
    <name evidence="9" type="primary">mdtA_1</name>
    <name evidence="9" type="ORF">DSM104635_00376</name>
</gene>
<feature type="compositionally biased region" description="Polar residues" evidence="4">
    <location>
        <begin position="372"/>
        <end position="391"/>
    </location>
</feature>
<keyword evidence="3" id="KW-0175">Coiled coil</keyword>
<feature type="domain" description="Multidrug resistance protein MdtA-like alpha-helical hairpin" evidence="5">
    <location>
        <begin position="116"/>
        <end position="184"/>
    </location>
</feature>
<reference evidence="10" key="1">
    <citation type="submission" date="2019-12" db="EMBL/GenBank/DDBJ databases">
        <title>Complete genome of Terracaulis silvestris 0127_4.</title>
        <authorList>
            <person name="Vieira S."/>
            <person name="Riedel T."/>
            <person name="Sproer C."/>
            <person name="Pascual J."/>
            <person name="Boedeker C."/>
            <person name="Overmann J."/>
        </authorList>
    </citation>
    <scope>NUCLEOTIDE SEQUENCE [LARGE SCALE GENOMIC DNA]</scope>
    <source>
        <strain evidence="10">0127_4</strain>
    </source>
</reference>
<dbReference type="PANTHER" id="PTHR30158">
    <property type="entry name" value="ACRA/E-RELATED COMPONENT OF DRUG EFFLUX TRANSPORTER"/>
    <property type="match status" value="1"/>
</dbReference>
<accession>A0A6I6MKT2</accession>
<evidence type="ECO:0000256" key="1">
    <source>
        <dbReference type="ARBA" id="ARBA00004196"/>
    </source>
</evidence>
<dbReference type="Pfam" id="PF25944">
    <property type="entry name" value="Beta-barrel_RND"/>
    <property type="match status" value="1"/>
</dbReference>
<comment type="subcellular location">
    <subcellularLocation>
        <location evidence="1">Cell envelope</location>
    </subcellularLocation>
</comment>
<dbReference type="InterPro" id="IPR058627">
    <property type="entry name" value="MdtA-like_C"/>
</dbReference>
<evidence type="ECO:0000259" key="8">
    <source>
        <dbReference type="Pfam" id="PF25967"/>
    </source>
</evidence>
<dbReference type="KEGG" id="tsv:DSM104635_00376"/>
<evidence type="ECO:0000259" key="5">
    <source>
        <dbReference type="Pfam" id="PF25876"/>
    </source>
</evidence>
<dbReference type="Pfam" id="PF25876">
    <property type="entry name" value="HH_MFP_RND"/>
    <property type="match status" value="1"/>
</dbReference>
<evidence type="ECO:0000259" key="6">
    <source>
        <dbReference type="Pfam" id="PF25917"/>
    </source>
</evidence>
<organism evidence="9 10">
    <name type="scientific">Terricaulis silvestris</name>
    <dbReference type="NCBI Taxonomy" id="2686094"/>
    <lineage>
        <taxon>Bacteria</taxon>
        <taxon>Pseudomonadati</taxon>
        <taxon>Pseudomonadota</taxon>
        <taxon>Alphaproteobacteria</taxon>
        <taxon>Caulobacterales</taxon>
        <taxon>Caulobacteraceae</taxon>
        <taxon>Terricaulis</taxon>
    </lineage>
</organism>
<name>A0A6I6MKT2_9CAUL</name>
<keyword evidence="10" id="KW-1185">Reference proteome</keyword>
<evidence type="ECO:0000313" key="9">
    <source>
        <dbReference type="EMBL" id="QGZ93564.1"/>
    </source>
</evidence>
<dbReference type="Gene3D" id="2.40.420.20">
    <property type="match status" value="1"/>
</dbReference>
<dbReference type="Gene3D" id="1.10.287.470">
    <property type="entry name" value="Helix hairpin bin"/>
    <property type="match status" value="1"/>
</dbReference>
<dbReference type="Gene3D" id="2.40.50.100">
    <property type="match status" value="1"/>
</dbReference>
<feature type="domain" description="Multidrug resistance protein MdtA-like C-terminal permuted SH3" evidence="8">
    <location>
        <begin position="307"/>
        <end position="367"/>
    </location>
</feature>
<dbReference type="InterPro" id="IPR058625">
    <property type="entry name" value="MdtA-like_BSH"/>
</dbReference>
<proteinExistence type="inferred from homology"/>
<evidence type="ECO:0000256" key="2">
    <source>
        <dbReference type="ARBA" id="ARBA00009477"/>
    </source>
</evidence>
<evidence type="ECO:0000313" key="10">
    <source>
        <dbReference type="Proteomes" id="UP000431269"/>
    </source>
</evidence>
<dbReference type="SUPFAM" id="SSF111369">
    <property type="entry name" value="HlyD-like secretion proteins"/>
    <property type="match status" value="1"/>
</dbReference>
<dbReference type="GO" id="GO:0005886">
    <property type="term" value="C:plasma membrane"/>
    <property type="evidence" value="ECO:0007669"/>
    <property type="project" value="TreeGrafter"/>
</dbReference>
<comment type="similarity">
    <text evidence="2">Belongs to the membrane fusion protein (MFP) (TC 8.A.1) family.</text>
</comment>
<dbReference type="GO" id="GO:0022857">
    <property type="term" value="F:transmembrane transporter activity"/>
    <property type="evidence" value="ECO:0007669"/>
    <property type="project" value="InterPro"/>
</dbReference>
<evidence type="ECO:0000256" key="4">
    <source>
        <dbReference type="SAM" id="MobiDB-lite"/>
    </source>
</evidence>
<dbReference type="Pfam" id="PF25967">
    <property type="entry name" value="RND-MFP_C"/>
    <property type="match status" value="1"/>
</dbReference>
<dbReference type="Proteomes" id="UP000431269">
    <property type="component" value="Chromosome"/>
</dbReference>
<dbReference type="GO" id="GO:0046677">
    <property type="term" value="P:response to antibiotic"/>
    <property type="evidence" value="ECO:0007669"/>
    <property type="project" value="TreeGrafter"/>
</dbReference>
<protein>
    <submittedName>
        <fullName evidence="9">Multidrug transporter MdtA</fullName>
    </submittedName>
</protein>
<dbReference type="AlphaFoldDB" id="A0A6I6MKT2"/>
<dbReference type="Gene3D" id="2.40.30.170">
    <property type="match status" value="1"/>
</dbReference>
<dbReference type="RefSeq" id="WP_158764564.1">
    <property type="nucleotide sequence ID" value="NZ_CP047045.1"/>
</dbReference>
<dbReference type="InterPro" id="IPR058624">
    <property type="entry name" value="MdtA-like_HH"/>
</dbReference>
<dbReference type="InterPro" id="IPR058626">
    <property type="entry name" value="MdtA-like_b-barrel"/>
</dbReference>
<dbReference type="InterPro" id="IPR006143">
    <property type="entry name" value="RND_pump_MFP"/>
</dbReference>
<evidence type="ECO:0000259" key="7">
    <source>
        <dbReference type="Pfam" id="PF25944"/>
    </source>
</evidence>
<dbReference type="NCBIfam" id="TIGR01730">
    <property type="entry name" value="RND_mfp"/>
    <property type="match status" value="1"/>
</dbReference>
<dbReference type="GO" id="GO:0030313">
    <property type="term" value="C:cell envelope"/>
    <property type="evidence" value="ECO:0007669"/>
    <property type="project" value="UniProtKB-SubCell"/>
</dbReference>
<sequence>MLRFNTSSFKLGPKTRWGAGLGAIAGIGVAAAMVAGGAQSQEAAPPPPTVTVARPLVQDVAEWTEHTGRFVASADVEVRPRVSGYLQQVHFREGQVVRQGDLLFTIDAAPFRAAADRARADVAQAEALRARAESEFARAQTLLSLDAISQEEFEARRETAAQAAAAKLAAEAALRTSQLDFEYAHIRAPITGRISDAHVHAGNLVRAGESVLTRIVSLDPIHFEFSAPESLLAAASTNPQTGERHVLLQLEGEGEFSHQGRIDFIDNAVDPQTGTIRGRAVFANNGQFTPGQFGRVRIIAPDAAPSVLVPEVAVAADQTHRYVLVLNDENVVQYQAVELGPRAGDGLRVVRTGLDGDERVVINGLQRAFPGSTVTPQPGEVTFTSQPAREG</sequence>
<dbReference type="Pfam" id="PF25917">
    <property type="entry name" value="BSH_RND"/>
    <property type="match status" value="1"/>
</dbReference>
<feature type="domain" description="Multidrug resistance protein MdtA-like beta-barrel" evidence="7">
    <location>
        <begin position="221"/>
        <end position="298"/>
    </location>
</feature>
<dbReference type="PANTHER" id="PTHR30158:SF10">
    <property type="entry name" value="CATION EFFLUX PUMP"/>
    <property type="match status" value="1"/>
</dbReference>